<dbReference type="InterPro" id="IPR007815">
    <property type="entry name" value="Emycin_Estase"/>
</dbReference>
<evidence type="ECO:0000313" key="3">
    <source>
        <dbReference type="Proteomes" id="UP000516230"/>
    </source>
</evidence>
<dbReference type="Gene3D" id="3.30.1870.10">
    <property type="entry name" value="EreA-like, domain 2"/>
    <property type="match status" value="1"/>
</dbReference>
<keyword evidence="3" id="KW-1185">Reference proteome</keyword>
<dbReference type="Proteomes" id="UP000516230">
    <property type="component" value="Chromosome"/>
</dbReference>
<feature type="chain" id="PRO_5028914423" evidence="1">
    <location>
        <begin position="36"/>
        <end position="443"/>
    </location>
</feature>
<dbReference type="Gene3D" id="3.40.1660.10">
    <property type="entry name" value="EreA-like (biosynthetic domain)"/>
    <property type="match status" value="1"/>
</dbReference>
<accession>A0A7H0HPP7</accession>
<evidence type="ECO:0000313" key="2">
    <source>
        <dbReference type="EMBL" id="QNP62513.1"/>
    </source>
</evidence>
<dbReference type="PANTHER" id="PTHR31299:SF0">
    <property type="entry name" value="ESTERASE, PUTATIVE (AFU_ORTHOLOGUE AFUA_1G05850)-RELATED"/>
    <property type="match status" value="1"/>
</dbReference>
<organism evidence="2 3">
    <name type="scientific">Streptomyces genisteinicus</name>
    <dbReference type="NCBI Taxonomy" id="2768068"/>
    <lineage>
        <taxon>Bacteria</taxon>
        <taxon>Bacillati</taxon>
        <taxon>Actinomycetota</taxon>
        <taxon>Actinomycetes</taxon>
        <taxon>Kitasatosporales</taxon>
        <taxon>Streptomycetaceae</taxon>
        <taxon>Streptomyces</taxon>
    </lineage>
</organism>
<dbReference type="RefSeq" id="WP_187739698.1">
    <property type="nucleotide sequence ID" value="NZ_CP060825.1"/>
</dbReference>
<gene>
    <name evidence="2" type="ORF">IAG43_05885</name>
</gene>
<dbReference type="GO" id="GO:0046677">
    <property type="term" value="P:response to antibiotic"/>
    <property type="evidence" value="ECO:0007669"/>
    <property type="project" value="InterPro"/>
</dbReference>
<reference evidence="2 3" key="1">
    <citation type="submission" date="2020-08" db="EMBL/GenBank/DDBJ databases">
        <title>A novel species.</title>
        <authorList>
            <person name="Gao J."/>
        </authorList>
    </citation>
    <scope>NUCLEOTIDE SEQUENCE [LARGE SCALE GENOMIC DNA]</scope>
    <source>
        <strain evidence="2 3">CRPJ-33</strain>
    </source>
</reference>
<dbReference type="InterPro" id="IPR052036">
    <property type="entry name" value="Hydrolase/PRTase-associated"/>
</dbReference>
<dbReference type="KEGG" id="sgj:IAG43_05885"/>
<dbReference type="Pfam" id="PF05139">
    <property type="entry name" value="Erythro_esteras"/>
    <property type="match status" value="1"/>
</dbReference>
<dbReference type="PANTHER" id="PTHR31299">
    <property type="entry name" value="ESTERASE, PUTATIVE (AFU_ORTHOLOGUE AFUA_1G05850)-RELATED"/>
    <property type="match status" value="1"/>
</dbReference>
<dbReference type="PIRSF" id="PIRSF036794">
    <property type="entry name" value="UCP_erythr_ester"/>
    <property type="match status" value="1"/>
</dbReference>
<keyword evidence="1" id="KW-0732">Signal</keyword>
<dbReference type="InterPro" id="IPR014622">
    <property type="entry name" value="UCP036794_erythomycin"/>
</dbReference>
<proteinExistence type="predicted"/>
<dbReference type="CDD" id="cd14728">
    <property type="entry name" value="Ere-like"/>
    <property type="match status" value="1"/>
</dbReference>
<sequence>MRPRLRDLRRHPLLQHAVLLLTALAAIALMTPARAQQQADDPVRALARHAEPLSDLRPLAAMAGSATVVGVGEATHGSSEFFTTKHRLFRHLVEHEGFTTYALEANWSAGLRLNAYVLRGEGDPRTIMREEFQESYLIWHTREYLDLLEWMRRHNVRHPDRPVQFMGNDIAYAGPRLFDEVTSYVAARHPRLLPEFERLYAASRPAGGVRETIERSMRRPLAERRAMAADVRAALALLERQRPGPDRQRHAWVLQHARAIAQTGAEFAFDFEDPAQVGAAMRHRDRMMAENTVWWQRQTGHRMLLSAHNGHVRYETTDPENYPKVQGAFLRDLIGDSYVSVGFTFGRGSFNALDLTDPGERLGTFSVPAPGPGRAEHTLERVAAHDWYADLRTAPRTARQWLGVARPTWDIGNAWPDEPERVRLLTSYDVLIHLHEVRAAERL</sequence>
<dbReference type="SUPFAM" id="SSF159501">
    <property type="entry name" value="EreA/ChaN-like"/>
    <property type="match status" value="1"/>
</dbReference>
<feature type="signal peptide" evidence="1">
    <location>
        <begin position="1"/>
        <end position="35"/>
    </location>
</feature>
<protein>
    <submittedName>
        <fullName evidence="2">Erythromycin esterase family protein</fullName>
    </submittedName>
</protein>
<dbReference type="EMBL" id="CP060825">
    <property type="protein sequence ID" value="QNP62513.1"/>
    <property type="molecule type" value="Genomic_DNA"/>
</dbReference>
<dbReference type="Gene3D" id="1.20.1440.30">
    <property type="entry name" value="Biosynthetic Protein domain"/>
    <property type="match status" value="1"/>
</dbReference>
<evidence type="ECO:0000256" key="1">
    <source>
        <dbReference type="SAM" id="SignalP"/>
    </source>
</evidence>
<dbReference type="AlphaFoldDB" id="A0A7H0HPP7"/>
<name>A0A7H0HPP7_9ACTN</name>